<keyword evidence="6 7" id="KW-0472">Membrane</keyword>
<keyword evidence="10" id="KW-1185">Reference proteome</keyword>
<dbReference type="Proteomes" id="UP000461585">
    <property type="component" value="Unassembled WGS sequence"/>
</dbReference>
<evidence type="ECO:0000256" key="4">
    <source>
        <dbReference type="ARBA" id="ARBA00022692"/>
    </source>
</evidence>
<dbReference type="PROSITE" id="PS50928">
    <property type="entry name" value="ABC_TM1"/>
    <property type="match status" value="1"/>
</dbReference>
<dbReference type="Pfam" id="PF00528">
    <property type="entry name" value="BPD_transp_1"/>
    <property type="match status" value="1"/>
</dbReference>
<dbReference type="PANTHER" id="PTHR30151:SF0">
    <property type="entry name" value="ABC TRANSPORTER PERMEASE PROTEIN MJ0413-RELATED"/>
    <property type="match status" value="1"/>
</dbReference>
<evidence type="ECO:0000313" key="10">
    <source>
        <dbReference type="Proteomes" id="UP000461585"/>
    </source>
</evidence>
<dbReference type="PANTHER" id="PTHR30151">
    <property type="entry name" value="ALKANE SULFONATE ABC TRANSPORTER-RELATED, MEMBRANE SUBUNIT"/>
    <property type="match status" value="1"/>
</dbReference>
<proteinExistence type="inferred from homology"/>
<keyword evidence="2 7" id="KW-0813">Transport</keyword>
<feature type="transmembrane region" description="Helical" evidence="7">
    <location>
        <begin position="51"/>
        <end position="78"/>
    </location>
</feature>
<evidence type="ECO:0000313" key="9">
    <source>
        <dbReference type="EMBL" id="NDL67291.1"/>
    </source>
</evidence>
<comment type="similarity">
    <text evidence="7">Belongs to the binding-protein-dependent transport system permease family.</text>
</comment>
<dbReference type="GO" id="GO:0055085">
    <property type="term" value="P:transmembrane transport"/>
    <property type="evidence" value="ECO:0007669"/>
    <property type="project" value="InterPro"/>
</dbReference>
<gene>
    <name evidence="9" type="ORF">GXN74_06010</name>
</gene>
<keyword evidence="5 7" id="KW-1133">Transmembrane helix</keyword>
<organism evidence="9 10">
    <name type="scientific">Anaerotalea alkaliphila</name>
    <dbReference type="NCBI Taxonomy" id="2662126"/>
    <lineage>
        <taxon>Bacteria</taxon>
        <taxon>Bacillati</taxon>
        <taxon>Bacillota</taxon>
        <taxon>Clostridia</taxon>
        <taxon>Eubacteriales</taxon>
        <taxon>Anaerotalea</taxon>
    </lineage>
</organism>
<feature type="domain" description="ABC transmembrane type-1" evidence="8">
    <location>
        <begin position="47"/>
        <end position="231"/>
    </location>
</feature>
<protein>
    <submittedName>
        <fullName evidence="9">ABC transporter permease subunit</fullName>
    </submittedName>
</protein>
<feature type="transmembrane region" description="Helical" evidence="7">
    <location>
        <begin position="156"/>
        <end position="173"/>
    </location>
</feature>
<evidence type="ECO:0000256" key="6">
    <source>
        <dbReference type="ARBA" id="ARBA00023136"/>
    </source>
</evidence>
<evidence type="ECO:0000256" key="7">
    <source>
        <dbReference type="RuleBase" id="RU363032"/>
    </source>
</evidence>
<sequence>MPTRIIPLLFWFLLWELAAAWMGKPLLLPSASQTLATLVRLLPTAGFWTTIAYSILRVLGGFLLAAFLGTLTGVACGFNRFLEALFRPMVAAVRSTPVLSFILLALLWFPSGQVPVFIAFLMCYPLFWTAVVGGMGQVDRKLLEMAHIYKVRRRDVLAGIYLPTLEPFLRGALVNGLGLGWKVAVAAEVLSRPRHAIGANLHDAKIYLETEGLFAWTLVVVGLSILFEVLFKKALSLGKTAGAKGGAS</sequence>
<evidence type="ECO:0000256" key="1">
    <source>
        <dbReference type="ARBA" id="ARBA00004651"/>
    </source>
</evidence>
<accession>A0A7X5KLW2</accession>
<comment type="subcellular location">
    <subcellularLocation>
        <location evidence="1 7">Cell membrane</location>
        <topology evidence="1 7">Multi-pass membrane protein</topology>
    </subcellularLocation>
</comment>
<evidence type="ECO:0000256" key="3">
    <source>
        <dbReference type="ARBA" id="ARBA00022475"/>
    </source>
</evidence>
<dbReference type="GO" id="GO:0005886">
    <property type="term" value="C:plasma membrane"/>
    <property type="evidence" value="ECO:0007669"/>
    <property type="project" value="UniProtKB-SubCell"/>
</dbReference>
<feature type="transmembrane region" description="Helical" evidence="7">
    <location>
        <begin position="90"/>
        <end position="109"/>
    </location>
</feature>
<reference evidence="9 10" key="1">
    <citation type="submission" date="2020-01" db="EMBL/GenBank/DDBJ databases">
        <title>Anaeroalcalibacter tamaniensis gen. nov., sp. nov., moderately halophilic strictly anaerobic fermenter bacterium from mud volcano of Taman peninsula.</title>
        <authorList>
            <person name="Frolova A."/>
            <person name="Merkel A.Y."/>
            <person name="Slobodkin A.I."/>
        </authorList>
    </citation>
    <scope>NUCLEOTIDE SEQUENCE [LARGE SCALE GENOMIC DNA]</scope>
    <source>
        <strain evidence="9 10">F-3ap</strain>
    </source>
</reference>
<keyword evidence="3" id="KW-1003">Cell membrane</keyword>
<evidence type="ECO:0000256" key="5">
    <source>
        <dbReference type="ARBA" id="ARBA00022989"/>
    </source>
</evidence>
<dbReference type="Gene3D" id="1.10.3720.10">
    <property type="entry name" value="MetI-like"/>
    <property type="match status" value="1"/>
</dbReference>
<dbReference type="EMBL" id="JAAEEH010000012">
    <property type="protein sequence ID" value="NDL67291.1"/>
    <property type="molecule type" value="Genomic_DNA"/>
</dbReference>
<feature type="transmembrane region" description="Helical" evidence="7">
    <location>
        <begin position="115"/>
        <end position="135"/>
    </location>
</feature>
<feature type="transmembrane region" description="Helical" evidence="7">
    <location>
        <begin position="213"/>
        <end position="231"/>
    </location>
</feature>
<dbReference type="CDD" id="cd06261">
    <property type="entry name" value="TM_PBP2"/>
    <property type="match status" value="1"/>
</dbReference>
<evidence type="ECO:0000256" key="2">
    <source>
        <dbReference type="ARBA" id="ARBA00022448"/>
    </source>
</evidence>
<comment type="caution">
    <text evidence="9">The sequence shown here is derived from an EMBL/GenBank/DDBJ whole genome shotgun (WGS) entry which is preliminary data.</text>
</comment>
<dbReference type="InterPro" id="IPR000515">
    <property type="entry name" value="MetI-like"/>
</dbReference>
<dbReference type="SUPFAM" id="SSF161098">
    <property type="entry name" value="MetI-like"/>
    <property type="match status" value="1"/>
</dbReference>
<dbReference type="InterPro" id="IPR035906">
    <property type="entry name" value="MetI-like_sf"/>
</dbReference>
<name>A0A7X5KLW2_9FIRM</name>
<keyword evidence="4 7" id="KW-0812">Transmembrane</keyword>
<evidence type="ECO:0000259" key="8">
    <source>
        <dbReference type="PROSITE" id="PS50928"/>
    </source>
</evidence>
<dbReference type="RefSeq" id="WP_162370014.1">
    <property type="nucleotide sequence ID" value="NZ_JAAEEH010000012.1"/>
</dbReference>
<dbReference type="AlphaFoldDB" id="A0A7X5KLW2"/>